<dbReference type="InterPro" id="IPR011053">
    <property type="entry name" value="Single_hybrid_motif"/>
</dbReference>
<evidence type="ECO:0000313" key="6">
    <source>
        <dbReference type="EMBL" id="SEM85594.1"/>
    </source>
</evidence>
<dbReference type="Gene3D" id="2.40.50.100">
    <property type="match status" value="1"/>
</dbReference>
<keyword evidence="2 3" id="KW-0450">Lipoyl</keyword>
<dbReference type="OrthoDB" id="9796712at2"/>
<dbReference type="Pfam" id="PF01597">
    <property type="entry name" value="GCV_H"/>
    <property type="match status" value="1"/>
</dbReference>
<dbReference type="AlphaFoldDB" id="A0A1H8BTX6"/>
<dbReference type="InterPro" id="IPR033753">
    <property type="entry name" value="GCV_H/Fam206"/>
</dbReference>
<dbReference type="Proteomes" id="UP000199459">
    <property type="component" value="Unassembled WGS sequence"/>
</dbReference>
<dbReference type="PROSITE" id="PS00189">
    <property type="entry name" value="LIPOYL"/>
    <property type="match status" value="1"/>
</dbReference>
<comment type="subunit">
    <text evidence="3">The glycine cleavage system is composed of four proteins: P, T, L and H.</text>
</comment>
<dbReference type="GO" id="GO:0005960">
    <property type="term" value="C:glycine cleavage complex"/>
    <property type="evidence" value="ECO:0007669"/>
    <property type="project" value="InterPro"/>
</dbReference>
<feature type="domain" description="Lipoyl-binding" evidence="5">
    <location>
        <begin position="23"/>
        <end position="104"/>
    </location>
</feature>
<dbReference type="GO" id="GO:0005829">
    <property type="term" value="C:cytosol"/>
    <property type="evidence" value="ECO:0007669"/>
    <property type="project" value="TreeGrafter"/>
</dbReference>
<dbReference type="RefSeq" id="WP_090627832.1">
    <property type="nucleotide sequence ID" value="NZ_FOCP01000003.1"/>
</dbReference>
<accession>A0A1H8BTX6</accession>
<evidence type="ECO:0000256" key="4">
    <source>
        <dbReference type="PIRSR" id="PIRSR617453-50"/>
    </source>
</evidence>
<dbReference type="InterPro" id="IPR000089">
    <property type="entry name" value="Biotin_lipoyl"/>
</dbReference>
<dbReference type="InterPro" id="IPR002930">
    <property type="entry name" value="GCV_H"/>
</dbReference>
<name>A0A1H8BTX6_9PROT</name>
<comment type="cofactor">
    <cofactor evidence="3">
        <name>(R)-lipoate</name>
        <dbReference type="ChEBI" id="CHEBI:83088"/>
    </cofactor>
    <text evidence="3">Binds 1 lipoyl cofactor covalently.</text>
</comment>
<feature type="modified residue" description="N6-lipoyllysine" evidence="3 4">
    <location>
        <position position="64"/>
    </location>
</feature>
<evidence type="ECO:0000256" key="3">
    <source>
        <dbReference type="HAMAP-Rule" id="MF_00272"/>
    </source>
</evidence>
<comment type="function">
    <text evidence="3">The glycine cleavage system catalyzes the degradation of glycine. The H protein shuttles the methylamine group of glycine from the P protein to the T protein.</text>
</comment>
<evidence type="ECO:0000256" key="1">
    <source>
        <dbReference type="ARBA" id="ARBA00009249"/>
    </source>
</evidence>
<proteinExistence type="inferred from homology"/>
<dbReference type="CDD" id="cd06848">
    <property type="entry name" value="GCS_H"/>
    <property type="match status" value="1"/>
</dbReference>
<gene>
    <name evidence="3" type="primary">gcvH</name>
    <name evidence="6" type="ORF">SAMN05216325_10374</name>
</gene>
<dbReference type="InterPro" id="IPR017453">
    <property type="entry name" value="GCV_H_sub"/>
</dbReference>
<dbReference type="STRING" id="917.SAMN05216326_104132"/>
<evidence type="ECO:0000313" key="7">
    <source>
        <dbReference type="Proteomes" id="UP000199459"/>
    </source>
</evidence>
<dbReference type="PANTHER" id="PTHR11715:SF3">
    <property type="entry name" value="GLYCINE CLEAVAGE SYSTEM H PROTEIN-RELATED"/>
    <property type="match status" value="1"/>
</dbReference>
<dbReference type="GO" id="GO:0009249">
    <property type="term" value="P:protein lipoylation"/>
    <property type="evidence" value="ECO:0007669"/>
    <property type="project" value="TreeGrafter"/>
</dbReference>
<dbReference type="NCBIfam" id="NF002270">
    <property type="entry name" value="PRK01202.1"/>
    <property type="match status" value="1"/>
</dbReference>
<evidence type="ECO:0000256" key="2">
    <source>
        <dbReference type="ARBA" id="ARBA00022823"/>
    </source>
</evidence>
<dbReference type="PANTHER" id="PTHR11715">
    <property type="entry name" value="GLYCINE CLEAVAGE SYSTEM H PROTEIN"/>
    <property type="match status" value="1"/>
</dbReference>
<dbReference type="SUPFAM" id="SSF51230">
    <property type="entry name" value="Single hybrid motif"/>
    <property type="match status" value="1"/>
</dbReference>
<protein>
    <recommendedName>
        <fullName evidence="3">Glycine cleavage system H protein</fullName>
    </recommendedName>
</protein>
<sequence>MSIPTDLKYTKSHEWVKPEADGNVSVGITDHAQELLGDMVFVELPQVGDTFAQKQECAVAESVKAAADVYSPVSGEVIEVNSALVDNPENINQDAFGSWLFKLKPGNPSEIDELLDADGYQALLDSEEH</sequence>
<comment type="similarity">
    <text evidence="1 3">Belongs to the GcvH family.</text>
</comment>
<dbReference type="NCBIfam" id="TIGR00527">
    <property type="entry name" value="gcvH"/>
    <property type="match status" value="1"/>
</dbReference>
<dbReference type="PROSITE" id="PS50968">
    <property type="entry name" value="BIOTINYL_LIPOYL"/>
    <property type="match status" value="1"/>
</dbReference>
<evidence type="ECO:0000259" key="5">
    <source>
        <dbReference type="PROSITE" id="PS50968"/>
    </source>
</evidence>
<dbReference type="HAMAP" id="MF_00272">
    <property type="entry name" value="GcvH"/>
    <property type="match status" value="1"/>
</dbReference>
<dbReference type="EMBL" id="FOCP01000003">
    <property type="protein sequence ID" value="SEM85594.1"/>
    <property type="molecule type" value="Genomic_DNA"/>
</dbReference>
<dbReference type="InterPro" id="IPR003016">
    <property type="entry name" value="2-oxoA_DH_lipoyl-BS"/>
</dbReference>
<reference evidence="6 7" key="1">
    <citation type="submission" date="2016-10" db="EMBL/GenBank/DDBJ databases">
        <authorList>
            <person name="de Groot N.N."/>
        </authorList>
    </citation>
    <scope>NUCLEOTIDE SEQUENCE [LARGE SCALE GENOMIC DNA]</scope>
    <source>
        <strain evidence="6 7">Nm22</strain>
    </source>
</reference>
<organism evidence="6 7">
    <name type="scientific">Nitrosomonas marina</name>
    <dbReference type="NCBI Taxonomy" id="917"/>
    <lineage>
        <taxon>Bacteria</taxon>
        <taxon>Pseudomonadati</taxon>
        <taxon>Pseudomonadota</taxon>
        <taxon>Betaproteobacteria</taxon>
        <taxon>Nitrosomonadales</taxon>
        <taxon>Nitrosomonadaceae</taxon>
        <taxon>Nitrosomonas</taxon>
    </lineage>
</organism>
<dbReference type="GO" id="GO:0019464">
    <property type="term" value="P:glycine decarboxylation via glycine cleavage system"/>
    <property type="evidence" value="ECO:0007669"/>
    <property type="project" value="UniProtKB-UniRule"/>
</dbReference>